<gene>
    <name evidence="10" type="ORF">EV356DRAFT_577117</name>
</gene>
<dbReference type="GO" id="GO:0005634">
    <property type="term" value="C:nucleus"/>
    <property type="evidence" value="ECO:0007669"/>
    <property type="project" value="UniProtKB-SubCell"/>
</dbReference>
<feature type="compositionally biased region" description="Basic residues" evidence="8">
    <location>
        <begin position="308"/>
        <end position="324"/>
    </location>
</feature>
<dbReference type="Proteomes" id="UP000800092">
    <property type="component" value="Unassembled WGS sequence"/>
</dbReference>
<feature type="domain" description="SET" evidence="9">
    <location>
        <begin position="148"/>
        <end position="267"/>
    </location>
</feature>
<evidence type="ECO:0000256" key="3">
    <source>
        <dbReference type="ARBA" id="ARBA00022454"/>
    </source>
</evidence>
<comment type="subcellular location">
    <subcellularLocation>
        <location evidence="2">Chromosome</location>
    </subcellularLocation>
    <subcellularLocation>
        <location evidence="1">Nucleus</location>
    </subcellularLocation>
</comment>
<evidence type="ECO:0000313" key="11">
    <source>
        <dbReference type="Proteomes" id="UP000800092"/>
    </source>
</evidence>
<dbReference type="EMBL" id="ML991802">
    <property type="protein sequence ID" value="KAF2233969.1"/>
    <property type="molecule type" value="Genomic_DNA"/>
</dbReference>
<evidence type="ECO:0000256" key="4">
    <source>
        <dbReference type="ARBA" id="ARBA00022603"/>
    </source>
</evidence>
<reference evidence="10" key="1">
    <citation type="journal article" date="2020" name="Stud. Mycol.">
        <title>101 Dothideomycetes genomes: a test case for predicting lifestyles and emergence of pathogens.</title>
        <authorList>
            <person name="Haridas S."/>
            <person name="Albert R."/>
            <person name="Binder M."/>
            <person name="Bloem J."/>
            <person name="Labutti K."/>
            <person name="Salamov A."/>
            <person name="Andreopoulos B."/>
            <person name="Baker S."/>
            <person name="Barry K."/>
            <person name="Bills G."/>
            <person name="Bluhm B."/>
            <person name="Cannon C."/>
            <person name="Castanera R."/>
            <person name="Culley D."/>
            <person name="Daum C."/>
            <person name="Ezra D."/>
            <person name="Gonzalez J."/>
            <person name="Henrissat B."/>
            <person name="Kuo A."/>
            <person name="Liang C."/>
            <person name="Lipzen A."/>
            <person name="Lutzoni F."/>
            <person name="Magnuson J."/>
            <person name="Mondo S."/>
            <person name="Nolan M."/>
            <person name="Ohm R."/>
            <person name="Pangilinan J."/>
            <person name="Park H.-J."/>
            <person name="Ramirez L."/>
            <person name="Alfaro M."/>
            <person name="Sun H."/>
            <person name="Tritt A."/>
            <person name="Yoshinaga Y."/>
            <person name="Zwiers L.-H."/>
            <person name="Turgeon B."/>
            <person name="Goodwin S."/>
            <person name="Spatafora J."/>
            <person name="Crous P."/>
            <person name="Grigoriev I."/>
        </authorList>
    </citation>
    <scope>NUCLEOTIDE SEQUENCE</scope>
    <source>
        <strain evidence="10">Tuck. ex Michener</strain>
    </source>
</reference>
<evidence type="ECO:0000313" key="10">
    <source>
        <dbReference type="EMBL" id="KAF2233969.1"/>
    </source>
</evidence>
<keyword evidence="6" id="KW-0949">S-adenosyl-L-methionine</keyword>
<dbReference type="PROSITE" id="PS50280">
    <property type="entry name" value="SET"/>
    <property type="match status" value="1"/>
</dbReference>
<dbReference type="InterPro" id="IPR050777">
    <property type="entry name" value="SET2_Histone-Lys_MeTrsfase"/>
</dbReference>
<sequence length="324" mass="36424">MASIYFDTSAQVSHKVFGTDVKPAIVSTPTPISKARIDQNRDDFQYIAFDGSVRVANMAYTDHLGTSFEAEPGFQNHVTLHPNWNNVPKPRHLKSVHVWDPTEPSSILNAVSDPFLQCIGHACRNPAGYWCGCELSVRRAASLSTFGSRLELRETHGKGIGVFVICGSSIPQKTFIGDYTGMLTLREDLPGFRDTHAMEIGIGREDEGKQGMAMIDGFYDGGWVRFVNHSCPPNCEVFEMRVGKTKVLALQTVREIRSGEELTFDYGDDFFQKSRICMCGEARCRHPPKESAKRKCRTYDDDYEPQMARKRRPATLSSRKKSVR</sequence>
<proteinExistence type="predicted"/>
<dbReference type="PANTHER" id="PTHR22884">
    <property type="entry name" value="SET DOMAIN PROTEINS"/>
    <property type="match status" value="1"/>
</dbReference>
<dbReference type="GO" id="GO:0032259">
    <property type="term" value="P:methylation"/>
    <property type="evidence" value="ECO:0007669"/>
    <property type="project" value="UniProtKB-KW"/>
</dbReference>
<evidence type="ECO:0000259" key="9">
    <source>
        <dbReference type="PROSITE" id="PS50280"/>
    </source>
</evidence>
<evidence type="ECO:0000256" key="2">
    <source>
        <dbReference type="ARBA" id="ARBA00004286"/>
    </source>
</evidence>
<evidence type="ECO:0000256" key="8">
    <source>
        <dbReference type="SAM" id="MobiDB-lite"/>
    </source>
</evidence>
<keyword evidence="11" id="KW-1185">Reference proteome</keyword>
<name>A0A6A6H7W8_VIRVR</name>
<dbReference type="OrthoDB" id="308383at2759"/>
<dbReference type="SMART" id="SM00317">
    <property type="entry name" value="SET"/>
    <property type="match status" value="1"/>
</dbReference>
<keyword evidence="7" id="KW-0539">Nucleus</keyword>
<evidence type="ECO:0000256" key="5">
    <source>
        <dbReference type="ARBA" id="ARBA00022679"/>
    </source>
</evidence>
<keyword evidence="3" id="KW-0158">Chromosome</keyword>
<dbReference type="InterPro" id="IPR001214">
    <property type="entry name" value="SET_dom"/>
</dbReference>
<dbReference type="AlphaFoldDB" id="A0A6A6H7W8"/>
<feature type="region of interest" description="Disordered" evidence="8">
    <location>
        <begin position="302"/>
        <end position="324"/>
    </location>
</feature>
<accession>A0A6A6H7W8</accession>
<evidence type="ECO:0000256" key="7">
    <source>
        <dbReference type="ARBA" id="ARBA00023242"/>
    </source>
</evidence>
<dbReference type="Pfam" id="PF00856">
    <property type="entry name" value="SET"/>
    <property type="match status" value="1"/>
</dbReference>
<dbReference type="SUPFAM" id="SSF82199">
    <property type="entry name" value="SET domain"/>
    <property type="match status" value="1"/>
</dbReference>
<keyword evidence="5" id="KW-0808">Transferase</keyword>
<evidence type="ECO:0000256" key="6">
    <source>
        <dbReference type="ARBA" id="ARBA00022691"/>
    </source>
</evidence>
<dbReference type="GO" id="GO:0008168">
    <property type="term" value="F:methyltransferase activity"/>
    <property type="evidence" value="ECO:0007669"/>
    <property type="project" value="UniProtKB-KW"/>
</dbReference>
<organism evidence="10 11">
    <name type="scientific">Viridothelium virens</name>
    <name type="common">Speckled blister lichen</name>
    <name type="synonym">Trypethelium virens</name>
    <dbReference type="NCBI Taxonomy" id="1048519"/>
    <lineage>
        <taxon>Eukaryota</taxon>
        <taxon>Fungi</taxon>
        <taxon>Dikarya</taxon>
        <taxon>Ascomycota</taxon>
        <taxon>Pezizomycotina</taxon>
        <taxon>Dothideomycetes</taxon>
        <taxon>Dothideomycetes incertae sedis</taxon>
        <taxon>Trypetheliales</taxon>
        <taxon>Trypetheliaceae</taxon>
        <taxon>Viridothelium</taxon>
    </lineage>
</organism>
<protein>
    <submittedName>
        <fullName evidence="10">SET domain-containing protein</fullName>
    </submittedName>
</protein>
<evidence type="ECO:0000256" key="1">
    <source>
        <dbReference type="ARBA" id="ARBA00004123"/>
    </source>
</evidence>
<dbReference type="Gene3D" id="2.170.270.10">
    <property type="entry name" value="SET domain"/>
    <property type="match status" value="1"/>
</dbReference>
<dbReference type="InterPro" id="IPR046341">
    <property type="entry name" value="SET_dom_sf"/>
</dbReference>
<keyword evidence="4" id="KW-0489">Methyltransferase</keyword>
<dbReference type="GO" id="GO:0005694">
    <property type="term" value="C:chromosome"/>
    <property type="evidence" value="ECO:0007669"/>
    <property type="project" value="UniProtKB-SubCell"/>
</dbReference>